<dbReference type="InterPro" id="IPR029058">
    <property type="entry name" value="AB_hydrolase_fold"/>
</dbReference>
<evidence type="ECO:0000259" key="1">
    <source>
        <dbReference type="Pfam" id="PF12697"/>
    </source>
</evidence>
<comment type="caution">
    <text evidence="2">The sequence shown here is derived from an EMBL/GenBank/DDBJ whole genome shotgun (WGS) entry which is preliminary data.</text>
</comment>
<dbReference type="SUPFAM" id="SSF53474">
    <property type="entry name" value="alpha/beta-Hydrolases"/>
    <property type="match status" value="1"/>
</dbReference>
<dbReference type="PANTHER" id="PTHR43798">
    <property type="entry name" value="MONOACYLGLYCEROL LIPASE"/>
    <property type="match status" value="1"/>
</dbReference>
<dbReference type="PANTHER" id="PTHR43798:SF6">
    <property type="entry name" value="HYDROLASE, PUTATIVE (AFU_ORTHOLOGUE AFUA_4G13070)-RELATED"/>
    <property type="match status" value="1"/>
</dbReference>
<dbReference type="PRINTS" id="PR00111">
    <property type="entry name" value="ABHYDROLASE"/>
</dbReference>
<dbReference type="EMBL" id="SNVW01000012">
    <property type="protein sequence ID" value="TDN42427.1"/>
    <property type="molecule type" value="Genomic_DNA"/>
</dbReference>
<dbReference type="GO" id="GO:0003824">
    <property type="term" value="F:catalytic activity"/>
    <property type="evidence" value="ECO:0007669"/>
    <property type="project" value="UniProtKB-ARBA"/>
</dbReference>
<reference evidence="2 3" key="1">
    <citation type="submission" date="2019-03" db="EMBL/GenBank/DDBJ databases">
        <title>Genomic analyses of the natural microbiome of Caenorhabditis elegans.</title>
        <authorList>
            <person name="Samuel B."/>
        </authorList>
    </citation>
    <scope>NUCLEOTIDE SEQUENCE [LARGE SCALE GENOMIC DNA]</scope>
    <source>
        <strain evidence="2 3">JUb65</strain>
    </source>
</reference>
<dbReference type="Pfam" id="PF12697">
    <property type="entry name" value="Abhydrolase_6"/>
    <property type="match status" value="1"/>
</dbReference>
<accession>A0A4R6DD00</accession>
<sequence length="286" mass="30430">MDGMTRQVRSGPSASLAYDTSGSGMPLLAFHGAYSSRVEVRGFLEPVLADRGDRALRRVYVDLPGHGDSRPSSGFRSSEDVLDAVDLLLDAEVPEGPFLLLGHSYGGHFARAVAARHPDRVAGLALLCTVVPGELRPAASAVVRDDGVSAQLDDDQRAEYEGYFVVRTAATLERFRTAVVPAAGPVDDETLERAITTGPHVADPDAVVVDAPVLVLSGRRDRWVGWERQERLGDGDLYPHATVVTVADAGHALPHERPGLVGGLLGDWLERAGLGAADAGQERPPH</sequence>
<proteinExistence type="predicted"/>
<dbReference type="OrthoDB" id="2987348at2"/>
<name>A0A4R6DD00_9MICO</name>
<dbReference type="AlphaFoldDB" id="A0A4R6DD00"/>
<dbReference type="Gene3D" id="3.40.50.1820">
    <property type="entry name" value="alpha/beta hydrolase"/>
    <property type="match status" value="1"/>
</dbReference>
<feature type="domain" description="AB hydrolase-1" evidence="1">
    <location>
        <begin position="30"/>
        <end position="259"/>
    </location>
</feature>
<dbReference type="Proteomes" id="UP000295764">
    <property type="component" value="Unassembled WGS sequence"/>
</dbReference>
<dbReference type="InterPro" id="IPR050266">
    <property type="entry name" value="AB_hydrolase_sf"/>
</dbReference>
<evidence type="ECO:0000313" key="3">
    <source>
        <dbReference type="Proteomes" id="UP000295764"/>
    </source>
</evidence>
<gene>
    <name evidence="2" type="ORF">EDF64_11270</name>
</gene>
<dbReference type="InterPro" id="IPR000073">
    <property type="entry name" value="AB_hydrolase_1"/>
</dbReference>
<evidence type="ECO:0000313" key="2">
    <source>
        <dbReference type="EMBL" id="TDN42427.1"/>
    </source>
</evidence>
<protein>
    <submittedName>
        <fullName evidence="2">Pimeloyl-ACP methyl ester carboxylesterase</fullName>
    </submittedName>
</protein>
<organism evidence="2 3">
    <name type="scientific">Curtobacterium flaccumfaciens</name>
    <dbReference type="NCBI Taxonomy" id="2035"/>
    <lineage>
        <taxon>Bacteria</taxon>
        <taxon>Bacillati</taxon>
        <taxon>Actinomycetota</taxon>
        <taxon>Actinomycetes</taxon>
        <taxon>Micrococcales</taxon>
        <taxon>Microbacteriaceae</taxon>
        <taxon>Curtobacterium</taxon>
    </lineage>
</organism>